<keyword evidence="1" id="KW-0472">Membrane</keyword>
<accession>A0ABV3Y5Y0</accession>
<feature type="transmembrane region" description="Helical" evidence="1">
    <location>
        <begin position="6"/>
        <end position="33"/>
    </location>
</feature>
<dbReference type="Pfam" id="PF10027">
    <property type="entry name" value="DUF2269"/>
    <property type="match status" value="1"/>
</dbReference>
<feature type="transmembrane region" description="Helical" evidence="1">
    <location>
        <begin position="136"/>
        <end position="154"/>
    </location>
</feature>
<gene>
    <name evidence="2" type="ORF">AB6A68_14215</name>
</gene>
<name>A0ABV3Y5Y0_9ACTN</name>
<dbReference type="InterPro" id="IPR018729">
    <property type="entry name" value="DUF2269_transmembrane"/>
</dbReference>
<comment type="caution">
    <text evidence="2">The sequence shown here is derived from an EMBL/GenBank/DDBJ whole genome shotgun (WGS) entry which is preliminary data.</text>
</comment>
<feature type="transmembrane region" description="Helical" evidence="1">
    <location>
        <begin position="78"/>
        <end position="101"/>
    </location>
</feature>
<protein>
    <submittedName>
        <fullName evidence="2">DUF2269 family protein</fullName>
    </submittedName>
</protein>
<evidence type="ECO:0000313" key="2">
    <source>
        <dbReference type="EMBL" id="MEX6430969.1"/>
    </source>
</evidence>
<dbReference type="EMBL" id="JBFSHR010000145">
    <property type="protein sequence ID" value="MEX6430969.1"/>
    <property type="molecule type" value="Genomic_DNA"/>
</dbReference>
<dbReference type="Proteomes" id="UP001560267">
    <property type="component" value="Unassembled WGS sequence"/>
</dbReference>
<feature type="transmembrane region" description="Helical" evidence="1">
    <location>
        <begin position="45"/>
        <end position="72"/>
    </location>
</feature>
<reference evidence="2 3" key="1">
    <citation type="submission" date="2024-07" db="EMBL/GenBank/DDBJ databases">
        <title>Draft Genome Sequence of Ferrimicrobium acidiphilum Strain YE2023, Isolated from a Pulp of Bioleach Reactor.</title>
        <authorList>
            <person name="Elkina Y.A."/>
            <person name="Bulaeva A.G."/>
            <person name="Beletsky A.V."/>
            <person name="Mardanov A.V."/>
        </authorList>
    </citation>
    <scope>NUCLEOTIDE SEQUENCE [LARGE SCALE GENOMIC DNA]</scope>
    <source>
        <strain evidence="2 3">YE2023</strain>
    </source>
</reference>
<evidence type="ECO:0000313" key="3">
    <source>
        <dbReference type="Proteomes" id="UP001560267"/>
    </source>
</evidence>
<organism evidence="2 3">
    <name type="scientific">Ferrimicrobium acidiphilum</name>
    <dbReference type="NCBI Taxonomy" id="121039"/>
    <lineage>
        <taxon>Bacteria</taxon>
        <taxon>Bacillati</taxon>
        <taxon>Actinomycetota</taxon>
        <taxon>Acidimicrobiia</taxon>
        <taxon>Acidimicrobiales</taxon>
        <taxon>Acidimicrobiaceae</taxon>
        <taxon>Ferrimicrobium</taxon>
    </lineage>
</organism>
<keyword evidence="3" id="KW-1185">Reference proteome</keyword>
<keyword evidence="1" id="KW-0812">Transmembrane</keyword>
<sequence>MRHSFGFHLLLFGHIIGAMTVVAGVIFAGGVLVRARRAETALEVAVYLSLAPLAVVMVVAGSVIVGVCGFWLVVVGGFGFGSGWVIAAILLYVAVLGLGALGGKAPKRARLAARELGSDPITPELRLLLWDRRSRWYNDVALALMVVLVWLMVFKS</sequence>
<proteinExistence type="predicted"/>
<keyword evidence="1" id="KW-1133">Transmembrane helix</keyword>
<evidence type="ECO:0000256" key="1">
    <source>
        <dbReference type="SAM" id="Phobius"/>
    </source>
</evidence>